<accession>A0A0K2T7K6</accession>
<evidence type="ECO:0000313" key="1">
    <source>
        <dbReference type="EMBL" id="CDW22079.1"/>
    </source>
</evidence>
<sequence length="105" mass="11856">MFPSILNKGLNTGTNRSTAGLDEVQGQVFPLLRGHSFQGIDIRVRRLVRLPSKTHQTLKSRVFKSCEDEGSHVQPAEKLYLLGRVCRVAVLGKYITVPWERNLQP</sequence>
<dbReference type="EMBL" id="HACA01004718">
    <property type="protein sequence ID" value="CDW22079.1"/>
    <property type="molecule type" value="Transcribed_RNA"/>
</dbReference>
<organism evidence="1">
    <name type="scientific">Lepeophtheirus salmonis</name>
    <name type="common">Salmon louse</name>
    <name type="synonym">Caligus salmonis</name>
    <dbReference type="NCBI Taxonomy" id="72036"/>
    <lineage>
        <taxon>Eukaryota</taxon>
        <taxon>Metazoa</taxon>
        <taxon>Ecdysozoa</taxon>
        <taxon>Arthropoda</taxon>
        <taxon>Crustacea</taxon>
        <taxon>Multicrustacea</taxon>
        <taxon>Hexanauplia</taxon>
        <taxon>Copepoda</taxon>
        <taxon>Siphonostomatoida</taxon>
        <taxon>Caligidae</taxon>
        <taxon>Lepeophtheirus</taxon>
    </lineage>
</organism>
<reference evidence="1" key="1">
    <citation type="submission" date="2014-05" db="EMBL/GenBank/DDBJ databases">
        <authorList>
            <person name="Chronopoulou M."/>
        </authorList>
    </citation>
    <scope>NUCLEOTIDE SEQUENCE</scope>
    <source>
        <tissue evidence="1">Whole organism</tissue>
    </source>
</reference>
<dbReference type="AlphaFoldDB" id="A0A0K2T7K6"/>
<name>A0A0K2T7K6_LEPSM</name>
<protein>
    <submittedName>
        <fullName evidence="1">Uncharacterized protein</fullName>
    </submittedName>
</protein>
<proteinExistence type="predicted"/>